<accession>A0A6A7VMW8</accession>
<dbReference type="Proteomes" id="UP000358159">
    <property type="component" value="Unassembled WGS sequence"/>
</dbReference>
<reference evidence="3 4" key="1">
    <citation type="submission" date="2019-09" db="EMBL/GenBank/DDBJ databases">
        <title>Distinct polysaccharide growth profiles of human intestinal Prevotella copri isolates.</title>
        <authorList>
            <person name="Fehlner-Peach H."/>
            <person name="Magnabosco C."/>
            <person name="Raghavan V."/>
            <person name="Scher J.U."/>
            <person name="Tett A."/>
            <person name="Cox L.M."/>
            <person name="Gottsegen C."/>
            <person name="Watters A."/>
            <person name="Wiltshire- Gordon J.D."/>
            <person name="Segata N."/>
            <person name="Bonneau R."/>
            <person name="Littman D.R."/>
        </authorList>
    </citation>
    <scope>NUCLEOTIDE SEQUENCE [LARGE SCALE GENOMIC DNA]</scope>
    <source>
        <strain evidence="2 3">BVe41219</strain>
        <strain evidence="4">iAA108</strain>
        <strain evidence="1">IAA108</strain>
    </source>
</reference>
<comment type="caution">
    <text evidence="2">The sequence shown here is derived from an EMBL/GenBank/DDBJ whole genome shotgun (WGS) entry which is preliminary data.</text>
</comment>
<dbReference type="EMBL" id="VZCC01000044">
    <property type="protein sequence ID" value="MQN83856.1"/>
    <property type="molecule type" value="Genomic_DNA"/>
</dbReference>
<sequence length="247" mass="28933">MSGPTLIQKRVLAYLINDITNKHPKKWGNWLWDDFEEWGVNQDLDISMNEQEVISVFDDFPAYPKSVLTQSILNGWNVHHDMASLKDSIITLARLHACGTSEYFLLQYTYNCIKYFGDLCENIEFIHINMMNDVYSYTLRFGKSYSKCGDSHGIIDLQMNKTEEEPRVAVVPWNSLLSERFTIPEDCIQQDSNIEYISNELETIFRDEFLEYSLPKRPYSNYSYSICKEQLGRGILYLFHNLTLILN</sequence>
<proteinExistence type="predicted"/>
<evidence type="ECO:0000313" key="2">
    <source>
        <dbReference type="EMBL" id="MQO56094.1"/>
    </source>
</evidence>
<evidence type="ECO:0000313" key="4">
    <source>
        <dbReference type="Proteomes" id="UP000421408"/>
    </source>
</evidence>
<dbReference type="RefSeq" id="WP_153094931.1">
    <property type="nucleotide sequence ID" value="NZ_JAPDUK010000001.1"/>
</dbReference>
<organism evidence="2 3">
    <name type="scientific">Segatella copri</name>
    <dbReference type="NCBI Taxonomy" id="165179"/>
    <lineage>
        <taxon>Bacteria</taxon>
        <taxon>Pseudomonadati</taxon>
        <taxon>Bacteroidota</taxon>
        <taxon>Bacteroidia</taxon>
        <taxon>Bacteroidales</taxon>
        <taxon>Prevotellaceae</taxon>
        <taxon>Segatella</taxon>
    </lineage>
</organism>
<dbReference type="AlphaFoldDB" id="A0A6A7VMW8"/>
<gene>
    <name evidence="2" type="ORF">F7D42_10335</name>
    <name evidence="1" type="ORF">F7D74_07655</name>
</gene>
<dbReference type="EMBL" id="VZAZ01000045">
    <property type="protein sequence ID" value="MQO56094.1"/>
    <property type="molecule type" value="Genomic_DNA"/>
</dbReference>
<protein>
    <submittedName>
        <fullName evidence="2">Uncharacterized protein</fullName>
    </submittedName>
</protein>
<name>A0A6A7VMW8_9BACT</name>
<evidence type="ECO:0000313" key="3">
    <source>
        <dbReference type="Proteomes" id="UP000358159"/>
    </source>
</evidence>
<evidence type="ECO:0000313" key="1">
    <source>
        <dbReference type="EMBL" id="MQN83856.1"/>
    </source>
</evidence>
<dbReference type="Proteomes" id="UP000421408">
    <property type="component" value="Unassembled WGS sequence"/>
</dbReference>